<organism evidence="3 4">
    <name type="scientific">Jonesia denitrificans (strain ATCC 14870 / DSM 20603 / BCRC 15368 / CIP 55.134 / JCM 11481 / NBRC 15587 / NCTC 10816 / Prevot 55134)</name>
    <name type="common">Listeria denitrificans</name>
    <dbReference type="NCBI Taxonomy" id="471856"/>
    <lineage>
        <taxon>Bacteria</taxon>
        <taxon>Bacillati</taxon>
        <taxon>Actinomycetota</taxon>
        <taxon>Actinomycetes</taxon>
        <taxon>Micrococcales</taxon>
        <taxon>Jonesiaceae</taxon>
        <taxon>Jonesia</taxon>
    </lineage>
</organism>
<dbReference type="EMBL" id="CP001706">
    <property type="protein sequence ID" value="ACV08103.1"/>
    <property type="molecule type" value="Genomic_DNA"/>
</dbReference>
<dbReference type="InterPro" id="IPR000639">
    <property type="entry name" value="Epox_hydrolase-like"/>
</dbReference>
<keyword evidence="1 3" id="KW-0378">Hydrolase</keyword>
<reference evidence="3 4" key="1">
    <citation type="journal article" date="2009" name="Stand. Genomic Sci.">
        <title>Complete genome sequence of Jonesia denitrificans type strain (Prevot 55134).</title>
        <authorList>
            <person name="Pukall R."/>
            <person name="Gehrich-Schroter G."/>
            <person name="Lapidus A."/>
            <person name="Nolan M."/>
            <person name="Glavina Del Rio T."/>
            <person name="Lucas S."/>
            <person name="Chen F."/>
            <person name="Tice H."/>
            <person name="Pitluck S."/>
            <person name="Cheng J.F."/>
            <person name="Copeland A."/>
            <person name="Saunders E."/>
            <person name="Brettin T."/>
            <person name="Detter J.C."/>
            <person name="Bruce D."/>
            <person name="Goodwin L."/>
            <person name="Pati A."/>
            <person name="Ivanova N."/>
            <person name="Mavromatis K."/>
            <person name="Ovchinnikova G."/>
            <person name="Chen A."/>
            <person name="Palaniappan K."/>
            <person name="Land M."/>
            <person name="Hauser L."/>
            <person name="Chang Y.J."/>
            <person name="Jeffries C.D."/>
            <person name="Chain P."/>
            <person name="Goker M."/>
            <person name="Bristow J."/>
            <person name="Eisen J.A."/>
            <person name="Markowitz V."/>
            <person name="Hugenholtz P."/>
            <person name="Kyrpides N.C."/>
            <person name="Klenk H.P."/>
            <person name="Han C."/>
        </authorList>
    </citation>
    <scope>NUCLEOTIDE SEQUENCE [LARGE SCALE GENOMIC DNA]</scope>
    <source>
        <strain evidence="4">ATCC 14870 / DSM 20603 / BCRC 15368 / CIP 55.134 / JCM 11481 / NBRC 15587 / NCTC 10816 / Prevot 55134</strain>
    </source>
</reference>
<dbReference type="Gene3D" id="3.40.50.1820">
    <property type="entry name" value="alpha/beta hydrolase"/>
    <property type="match status" value="1"/>
</dbReference>
<dbReference type="SUPFAM" id="SSF53474">
    <property type="entry name" value="alpha/beta-Hydrolases"/>
    <property type="match status" value="1"/>
</dbReference>
<keyword evidence="4" id="KW-1185">Reference proteome</keyword>
<dbReference type="STRING" id="471856.Jden_0438"/>
<evidence type="ECO:0000313" key="4">
    <source>
        <dbReference type="Proteomes" id="UP000000628"/>
    </source>
</evidence>
<evidence type="ECO:0000259" key="2">
    <source>
        <dbReference type="Pfam" id="PF00561"/>
    </source>
</evidence>
<feature type="domain" description="AB hydrolase-1" evidence="2">
    <location>
        <begin position="45"/>
        <end position="289"/>
    </location>
</feature>
<sequence>MVTTLSGVNRDYSDVIIDGPWDHEFVSAHGARFHVVTAGMANSGPLITLVHTTPLMWWQWRHTIPALADAGWRVAALDMRGTGASDKPPTGYDQITRTRDVAGVIRSLGASKAIVVGHGLGAVTAWSMPSLQPAITVGVAALSAPHPARLHASLRTSLNKLPWRRLPALHLPSLGERTLTRPETMSRLFTRFGHQPVPGQVIDTYANALRIPFAAHNSLEPLRWYTKGIAGPVGRRYLQGVRTGITVPALQLQGAHDGLLRRELIAADSSALCSNLRFETISDAGFFLTEEVPNTVNDLLIDWLSKSFPQ</sequence>
<evidence type="ECO:0000256" key="1">
    <source>
        <dbReference type="ARBA" id="ARBA00022801"/>
    </source>
</evidence>
<dbReference type="Pfam" id="PF00561">
    <property type="entry name" value="Abhydrolase_1"/>
    <property type="match status" value="1"/>
</dbReference>
<evidence type="ECO:0000313" key="3">
    <source>
        <dbReference type="EMBL" id="ACV08103.1"/>
    </source>
</evidence>
<gene>
    <name evidence="3" type="ordered locus">Jden_0438</name>
</gene>
<dbReference type="Proteomes" id="UP000000628">
    <property type="component" value="Chromosome"/>
</dbReference>
<dbReference type="KEGG" id="jde:Jden_0438"/>
<dbReference type="HOGENOM" id="CLU_020336_7_3_11"/>
<dbReference type="PANTHER" id="PTHR43329">
    <property type="entry name" value="EPOXIDE HYDROLASE"/>
    <property type="match status" value="1"/>
</dbReference>
<dbReference type="ESTHER" id="jondd-c7r044">
    <property type="family name" value="Epoxide_hydrolase"/>
</dbReference>
<dbReference type="InterPro" id="IPR000073">
    <property type="entry name" value="AB_hydrolase_1"/>
</dbReference>
<name>C7R044_JONDD</name>
<dbReference type="AlphaFoldDB" id="C7R044"/>
<dbReference type="PRINTS" id="PR00412">
    <property type="entry name" value="EPOXHYDRLASE"/>
</dbReference>
<proteinExistence type="predicted"/>
<protein>
    <submittedName>
        <fullName evidence="3">Alpha/beta hydrolase fold protein</fullName>
    </submittedName>
</protein>
<dbReference type="GO" id="GO:0016787">
    <property type="term" value="F:hydrolase activity"/>
    <property type="evidence" value="ECO:0007669"/>
    <property type="project" value="UniProtKB-KW"/>
</dbReference>
<accession>C7R044</accession>
<dbReference type="InterPro" id="IPR029058">
    <property type="entry name" value="AB_hydrolase_fold"/>
</dbReference>
<dbReference type="eggNOG" id="COG0596">
    <property type="taxonomic scope" value="Bacteria"/>
</dbReference>